<dbReference type="AlphaFoldDB" id="A0A4S5BMY2"/>
<feature type="compositionally biased region" description="Basic and acidic residues" evidence="1">
    <location>
        <begin position="192"/>
        <end position="210"/>
    </location>
</feature>
<proteinExistence type="predicted"/>
<keyword evidence="3" id="KW-1185">Reference proteome</keyword>
<accession>A0A4S5BMY2</accession>
<feature type="compositionally biased region" description="Low complexity" evidence="1">
    <location>
        <begin position="172"/>
        <end position="190"/>
    </location>
</feature>
<name>A0A4S5BMY2_9BURK</name>
<comment type="caution">
    <text evidence="2">The sequence shown here is derived from an EMBL/GenBank/DDBJ whole genome shotgun (WGS) entry which is preliminary data.</text>
</comment>
<dbReference type="OrthoDB" id="9841263at2"/>
<feature type="region of interest" description="Disordered" evidence="1">
    <location>
        <begin position="162"/>
        <end position="210"/>
    </location>
</feature>
<organism evidence="2 3">
    <name type="scientific">Lampropedia aestuarii</name>
    <dbReference type="NCBI Taxonomy" id="2562762"/>
    <lineage>
        <taxon>Bacteria</taxon>
        <taxon>Pseudomonadati</taxon>
        <taxon>Pseudomonadota</taxon>
        <taxon>Betaproteobacteria</taxon>
        <taxon>Burkholderiales</taxon>
        <taxon>Comamonadaceae</taxon>
        <taxon>Lampropedia</taxon>
    </lineage>
</organism>
<evidence type="ECO:0000256" key="1">
    <source>
        <dbReference type="SAM" id="MobiDB-lite"/>
    </source>
</evidence>
<reference evidence="2 3" key="1">
    <citation type="submission" date="2019-04" db="EMBL/GenBank/DDBJ databases">
        <title>Lampropedia sp YIM MLB12 draf genome.</title>
        <authorList>
            <person name="Wang Y.-X."/>
        </authorList>
    </citation>
    <scope>NUCLEOTIDE SEQUENCE [LARGE SCALE GENOMIC DNA]</scope>
    <source>
        <strain evidence="2 3">YIM MLB12</strain>
    </source>
</reference>
<sequence>MQAAPRYPSMSSLLQAVANGELAHLNPNSEEPPIMASVWQTLNAPAPFPGQFRDVSDAMMLESTLMEAVYQINQATWAQVSERAPDFGHSEIGFSDGQLQQLVQQNIQGSYALSPCGRAQSQCVQRIHQWLAEVAQASVQGARQERQRRVASWQAQQQELQASQQRAREAQQTKLQAEQEAENAAIAQRAQRIREQEAQKQEQRNTRVGG</sequence>
<protein>
    <submittedName>
        <fullName evidence="2">Uncharacterized protein</fullName>
    </submittedName>
</protein>
<dbReference type="EMBL" id="SSWX01000031">
    <property type="protein sequence ID" value="THJ30906.1"/>
    <property type="molecule type" value="Genomic_DNA"/>
</dbReference>
<dbReference type="Proteomes" id="UP000306236">
    <property type="component" value="Unassembled WGS sequence"/>
</dbReference>
<evidence type="ECO:0000313" key="3">
    <source>
        <dbReference type="Proteomes" id="UP000306236"/>
    </source>
</evidence>
<gene>
    <name evidence="2" type="ORF">E8K88_16675</name>
</gene>
<evidence type="ECO:0000313" key="2">
    <source>
        <dbReference type="EMBL" id="THJ30906.1"/>
    </source>
</evidence>